<dbReference type="Proteomes" id="UP000660262">
    <property type="component" value="Unassembled WGS sequence"/>
</dbReference>
<sequence length="167" mass="16795">MISGGPTTSTSTDLAGSRSMRLCAMWALAHASRARDCALALPLIDECRAHVKQRDDAAAAQKRTGGGTASSATTTTTDVEEAVPSVESLGYLQAIALLGMGDAAAAHRVLAPVVQSNPNHQMSAHLLTLVEQRVATAAVVSLGIVGAAAAVGAVVLGALASGRNARA</sequence>
<reference evidence="3" key="1">
    <citation type="submission" date="2020-10" db="EMBL/GenBank/DDBJ databases">
        <title>Unveiling of a novel bifunctional photoreceptor, Dualchrome1, isolated from a cosmopolitan green alga.</title>
        <authorList>
            <person name="Suzuki S."/>
            <person name="Kawachi M."/>
        </authorList>
    </citation>
    <scope>NUCLEOTIDE SEQUENCE</scope>
    <source>
        <strain evidence="3">NIES 2893</strain>
    </source>
</reference>
<dbReference type="Gene3D" id="1.25.40.10">
    <property type="entry name" value="Tetratricopeptide repeat domain"/>
    <property type="match status" value="1"/>
</dbReference>
<protein>
    <recommendedName>
        <fullName evidence="5">Mitochondrial fission 1 protein</fullName>
    </recommendedName>
</protein>
<evidence type="ECO:0000313" key="4">
    <source>
        <dbReference type="Proteomes" id="UP000660262"/>
    </source>
</evidence>
<evidence type="ECO:0000256" key="2">
    <source>
        <dbReference type="SAM" id="Phobius"/>
    </source>
</evidence>
<dbReference type="SUPFAM" id="SSF48452">
    <property type="entry name" value="TPR-like"/>
    <property type="match status" value="1"/>
</dbReference>
<dbReference type="EMBL" id="BNJQ01000038">
    <property type="protein sequence ID" value="GHP12090.1"/>
    <property type="molecule type" value="Genomic_DNA"/>
</dbReference>
<feature type="transmembrane region" description="Helical" evidence="2">
    <location>
        <begin position="134"/>
        <end position="160"/>
    </location>
</feature>
<keyword evidence="2" id="KW-0472">Membrane</keyword>
<evidence type="ECO:0008006" key="5">
    <source>
        <dbReference type="Google" id="ProtNLM"/>
    </source>
</evidence>
<evidence type="ECO:0000313" key="3">
    <source>
        <dbReference type="EMBL" id="GHP12090.1"/>
    </source>
</evidence>
<dbReference type="InterPro" id="IPR011990">
    <property type="entry name" value="TPR-like_helical_dom_sf"/>
</dbReference>
<organism evidence="3 4">
    <name type="scientific">Pycnococcus provasolii</name>
    <dbReference type="NCBI Taxonomy" id="41880"/>
    <lineage>
        <taxon>Eukaryota</taxon>
        <taxon>Viridiplantae</taxon>
        <taxon>Chlorophyta</taxon>
        <taxon>Pseudoscourfieldiophyceae</taxon>
        <taxon>Pseudoscourfieldiales</taxon>
        <taxon>Pycnococcaceae</taxon>
        <taxon>Pycnococcus</taxon>
    </lineage>
</organism>
<evidence type="ECO:0000256" key="1">
    <source>
        <dbReference type="SAM" id="MobiDB-lite"/>
    </source>
</evidence>
<keyword evidence="4" id="KW-1185">Reference proteome</keyword>
<accession>A0A830I222</accession>
<dbReference type="AlphaFoldDB" id="A0A830I222"/>
<proteinExistence type="predicted"/>
<gene>
    <name evidence="3" type="ORF">PPROV_001081700</name>
</gene>
<keyword evidence="2" id="KW-1133">Transmembrane helix</keyword>
<name>A0A830I222_9CHLO</name>
<keyword evidence="2" id="KW-0812">Transmembrane</keyword>
<feature type="region of interest" description="Disordered" evidence="1">
    <location>
        <begin position="58"/>
        <end position="80"/>
    </location>
</feature>
<comment type="caution">
    <text evidence="3">The sequence shown here is derived from an EMBL/GenBank/DDBJ whole genome shotgun (WGS) entry which is preliminary data.</text>
</comment>